<feature type="transmembrane region" description="Helical" evidence="1">
    <location>
        <begin position="200"/>
        <end position="217"/>
    </location>
</feature>
<feature type="transmembrane region" description="Helical" evidence="1">
    <location>
        <begin position="66"/>
        <end position="86"/>
    </location>
</feature>
<dbReference type="Pfam" id="PF20176">
    <property type="entry name" value="DUF6541"/>
    <property type="match status" value="1"/>
</dbReference>
<feature type="transmembrane region" description="Helical" evidence="1">
    <location>
        <begin position="505"/>
        <end position="522"/>
    </location>
</feature>
<evidence type="ECO:0000256" key="1">
    <source>
        <dbReference type="SAM" id="Phobius"/>
    </source>
</evidence>
<proteinExistence type="predicted"/>
<dbReference type="EMBL" id="JASXSX010000001">
    <property type="protein sequence ID" value="MDT3767215.1"/>
    <property type="molecule type" value="Genomic_DNA"/>
</dbReference>
<dbReference type="InterPro" id="IPR046671">
    <property type="entry name" value="DUF6541"/>
</dbReference>
<feature type="transmembrane region" description="Helical" evidence="1">
    <location>
        <begin position="396"/>
        <end position="417"/>
    </location>
</feature>
<reference evidence="2 3" key="1">
    <citation type="submission" date="2023-06" db="EMBL/GenBank/DDBJ databases">
        <title>Draft genome sequence of Gleimia hominis type strain CCUG 57540T.</title>
        <authorList>
            <person name="Salva-Serra F."/>
            <person name="Cardew S."/>
            <person name="Jensie Markopoulos S."/>
            <person name="Ohlen M."/>
            <person name="Inganas E."/>
            <person name="Svensson-Stadler L."/>
            <person name="Moore E.R.B."/>
        </authorList>
    </citation>
    <scope>NUCLEOTIDE SEQUENCE [LARGE SCALE GENOMIC DNA]</scope>
    <source>
        <strain evidence="2 3">CCUG 57540</strain>
    </source>
</reference>
<accession>A0ABU3IA14</accession>
<keyword evidence="1" id="KW-0472">Membrane</keyword>
<keyword evidence="3" id="KW-1185">Reference proteome</keyword>
<gene>
    <name evidence="2" type="ORF">QS713_03925</name>
</gene>
<protein>
    <recommendedName>
        <fullName evidence="4">Beta-carotene 15,15'-monooxygenase</fullName>
    </recommendedName>
</protein>
<feature type="transmembrane region" description="Helical" evidence="1">
    <location>
        <begin position="229"/>
        <end position="247"/>
    </location>
</feature>
<feature type="transmembrane region" description="Helical" evidence="1">
    <location>
        <begin position="110"/>
        <end position="129"/>
    </location>
</feature>
<evidence type="ECO:0008006" key="4">
    <source>
        <dbReference type="Google" id="ProtNLM"/>
    </source>
</evidence>
<keyword evidence="1" id="KW-0812">Transmembrane</keyword>
<sequence>MAELGTLLWLSVLAVAVAFLPGALCVRLLGLRGLSMWAVAPAWTAGLTTAASLAFSFLSIRWSPVSFAVFFAVSVVLCGALGLLVLGRERVVHGAFAGHVYVRMSRRDKVLLTAFIVVAALLMWVPITFASGLDLPPQQNDPIYHMSAAQGILNTGDASPLTAFRSMYGLGRAAAIYPAVWHQLTALIATPTTVVLASKAVLLAVCLIWLVTMASLAQVGLPRLWGAPFYVVGLASILPVFPVYFLVTTARWPNALGLAIVPGLIAFALTFFRAIRRPEDDPSHHVRVLIIQGLLLVLAVAGATAAYPATFFALTVTLSAGVLVGNARVWFTSWTFKQKIVRSSAIVIGLLLVLIVPLMNTSISNMLEYSQSVDWHNPIFKLWSAVSFFPRGGGGIVLKLVLLVMGAAILLGVVLAWRAGYLRWLSVSWAILTLLLLSTMFPLGIISMYASVFYASTYRVMPILAIPCLLLAALTVHLVVTGRVGDGKLSRTVRRRVQFSPKKPVIVATCVLMLLGAGLHAPNRVADAHTLYEPGPDDLYDLADASELAMIKRIPAEVEPGYKVLGEPSNGSVLLYPMENVPVVYKQLEYWSVSQPDEENMYLANNFWRIHTDPRVCQILKKYEIRYFYSDNMRRFPVPSQLRRGPGMYNVDLSKGFTLLDEGGSAKFWQIDACGRW</sequence>
<feature type="transmembrane region" description="Helical" evidence="1">
    <location>
        <begin position="429"/>
        <end position="454"/>
    </location>
</feature>
<feature type="transmembrane region" description="Helical" evidence="1">
    <location>
        <begin position="6"/>
        <end position="29"/>
    </location>
</feature>
<feature type="transmembrane region" description="Helical" evidence="1">
    <location>
        <begin position="286"/>
        <end position="305"/>
    </location>
</feature>
<feature type="transmembrane region" description="Helical" evidence="1">
    <location>
        <begin position="253"/>
        <end position="274"/>
    </location>
</feature>
<dbReference type="Proteomes" id="UP001247542">
    <property type="component" value="Unassembled WGS sequence"/>
</dbReference>
<feature type="transmembrane region" description="Helical" evidence="1">
    <location>
        <begin position="36"/>
        <end position="60"/>
    </location>
</feature>
<organism evidence="2 3">
    <name type="scientific">Gleimia hominis</name>
    <dbReference type="NCBI Taxonomy" id="595468"/>
    <lineage>
        <taxon>Bacteria</taxon>
        <taxon>Bacillati</taxon>
        <taxon>Actinomycetota</taxon>
        <taxon>Actinomycetes</taxon>
        <taxon>Actinomycetales</taxon>
        <taxon>Actinomycetaceae</taxon>
        <taxon>Gleimia</taxon>
    </lineage>
</organism>
<feature type="transmembrane region" description="Helical" evidence="1">
    <location>
        <begin position="460"/>
        <end position="484"/>
    </location>
</feature>
<name>A0ABU3IA14_9ACTO</name>
<keyword evidence="1" id="KW-1133">Transmembrane helix</keyword>
<dbReference type="RefSeq" id="WP_313272589.1">
    <property type="nucleotide sequence ID" value="NZ_JASXSX010000001.1"/>
</dbReference>
<feature type="transmembrane region" description="Helical" evidence="1">
    <location>
        <begin position="343"/>
        <end position="363"/>
    </location>
</feature>
<comment type="caution">
    <text evidence="2">The sequence shown here is derived from an EMBL/GenBank/DDBJ whole genome shotgun (WGS) entry which is preliminary data.</text>
</comment>
<feature type="transmembrane region" description="Helical" evidence="1">
    <location>
        <begin position="311"/>
        <end position="331"/>
    </location>
</feature>
<evidence type="ECO:0000313" key="2">
    <source>
        <dbReference type="EMBL" id="MDT3767215.1"/>
    </source>
</evidence>
<evidence type="ECO:0000313" key="3">
    <source>
        <dbReference type="Proteomes" id="UP001247542"/>
    </source>
</evidence>